<dbReference type="InterPro" id="IPR001387">
    <property type="entry name" value="Cro/C1-type_HTH"/>
</dbReference>
<dbReference type="Gene3D" id="1.10.260.40">
    <property type="entry name" value="lambda repressor-like DNA-binding domains"/>
    <property type="match status" value="1"/>
</dbReference>
<accession>A0ABV6SUK5</accession>
<dbReference type="RefSeq" id="WP_189499379.1">
    <property type="nucleotide sequence ID" value="NZ_BMZT01000016.1"/>
</dbReference>
<name>A0ABV6SUK5_9GAMM</name>
<gene>
    <name evidence="1" type="ORF">ACFFFU_05085</name>
</gene>
<reference evidence="1 2" key="1">
    <citation type="submission" date="2024-09" db="EMBL/GenBank/DDBJ databases">
        <authorList>
            <person name="Sun Q."/>
            <person name="Mori K."/>
        </authorList>
    </citation>
    <scope>NUCLEOTIDE SEQUENCE [LARGE SCALE GENOMIC DNA]</scope>
    <source>
        <strain evidence="1 2">KCTC 52403</strain>
    </source>
</reference>
<keyword evidence="2" id="KW-1185">Reference proteome</keyword>
<dbReference type="EMBL" id="JBHLTF010000023">
    <property type="protein sequence ID" value="MFC0717122.1"/>
    <property type="molecule type" value="Genomic_DNA"/>
</dbReference>
<proteinExistence type="predicted"/>
<dbReference type="SUPFAM" id="SSF47413">
    <property type="entry name" value="lambda repressor-like DNA-binding domains"/>
    <property type="match status" value="1"/>
</dbReference>
<dbReference type="Proteomes" id="UP001589898">
    <property type="component" value="Unassembled WGS sequence"/>
</dbReference>
<dbReference type="CDD" id="cd00093">
    <property type="entry name" value="HTH_XRE"/>
    <property type="match status" value="1"/>
</dbReference>
<organism evidence="1 2">
    <name type="scientific">Luteimonas padinae</name>
    <dbReference type="NCBI Taxonomy" id="1714359"/>
    <lineage>
        <taxon>Bacteria</taxon>
        <taxon>Pseudomonadati</taxon>
        <taxon>Pseudomonadota</taxon>
        <taxon>Gammaproteobacteria</taxon>
        <taxon>Lysobacterales</taxon>
        <taxon>Lysobacteraceae</taxon>
        <taxon>Luteimonas</taxon>
    </lineage>
</organism>
<evidence type="ECO:0000313" key="2">
    <source>
        <dbReference type="Proteomes" id="UP001589898"/>
    </source>
</evidence>
<comment type="caution">
    <text evidence="1">The sequence shown here is derived from an EMBL/GenBank/DDBJ whole genome shotgun (WGS) entry which is preliminary data.</text>
</comment>
<protein>
    <submittedName>
        <fullName evidence="1">Helix-turn-helix domain-containing protein</fullName>
    </submittedName>
</protein>
<dbReference type="InterPro" id="IPR010982">
    <property type="entry name" value="Lambda_DNA-bd_dom_sf"/>
</dbReference>
<evidence type="ECO:0000313" key="1">
    <source>
        <dbReference type="EMBL" id="MFC0717122.1"/>
    </source>
</evidence>
<sequence>MHIPIDTPEQLGRVVRTVRRAQRIRQDDLAPMAGASHVTLMNIERGKGSVGIGRVMEVLHELGIRVHVDVPPGLQAQVEQALRTEAG</sequence>